<protein>
    <recommendedName>
        <fullName evidence="11">Xylose transport system permease protein XylH</fullName>
    </recommendedName>
</protein>
<keyword evidence="7 12" id="KW-0812">Transmembrane</keyword>
<comment type="subcellular location">
    <subcellularLocation>
        <location evidence="1">Cell inner membrane</location>
        <topology evidence="1">Multi-pass membrane protein</topology>
    </subcellularLocation>
</comment>
<accession>A0ABT6EPW8</accession>
<dbReference type="Pfam" id="PF02653">
    <property type="entry name" value="BPD_transp_2"/>
    <property type="match status" value="1"/>
</dbReference>
<feature type="transmembrane region" description="Helical" evidence="12">
    <location>
        <begin position="95"/>
        <end position="114"/>
    </location>
</feature>
<dbReference type="GeneID" id="93226868"/>
<proteinExistence type="inferred from homology"/>
<feature type="transmembrane region" description="Helical" evidence="12">
    <location>
        <begin position="12"/>
        <end position="36"/>
    </location>
</feature>
<feature type="transmembrane region" description="Helical" evidence="12">
    <location>
        <begin position="200"/>
        <end position="217"/>
    </location>
</feature>
<keyword evidence="3" id="KW-0813">Transport</keyword>
<evidence type="ECO:0000256" key="1">
    <source>
        <dbReference type="ARBA" id="ARBA00004429"/>
    </source>
</evidence>
<evidence type="ECO:0000256" key="3">
    <source>
        <dbReference type="ARBA" id="ARBA00022448"/>
    </source>
</evidence>
<dbReference type="PANTHER" id="PTHR32196:SF32">
    <property type="entry name" value="XYLOSE TRANSPORT SYSTEM PERMEASE PROTEIN XYLH"/>
    <property type="match status" value="1"/>
</dbReference>
<gene>
    <name evidence="13" type="primary">gguB</name>
    <name evidence="13" type="ORF">P7M32_04030</name>
</gene>
<evidence type="ECO:0000313" key="14">
    <source>
        <dbReference type="Proteomes" id="UP001216057"/>
    </source>
</evidence>
<feature type="transmembrane region" description="Helical" evidence="12">
    <location>
        <begin position="270"/>
        <end position="288"/>
    </location>
</feature>
<feature type="transmembrane region" description="Helical" evidence="12">
    <location>
        <begin position="121"/>
        <end position="138"/>
    </location>
</feature>
<evidence type="ECO:0000313" key="13">
    <source>
        <dbReference type="EMBL" id="MDG2945598.1"/>
    </source>
</evidence>
<feature type="transmembrane region" description="Helical" evidence="12">
    <location>
        <begin position="69"/>
        <end position="89"/>
    </location>
</feature>
<feature type="transmembrane region" description="Helical" evidence="12">
    <location>
        <begin position="351"/>
        <end position="367"/>
    </location>
</feature>
<dbReference type="Proteomes" id="UP001216057">
    <property type="component" value="Unassembled WGS sequence"/>
</dbReference>
<dbReference type="InterPro" id="IPR001851">
    <property type="entry name" value="ABC_transp_permease"/>
</dbReference>
<organism evidence="13 14">
    <name type="scientific">Exercitatus varius</name>
    <dbReference type="NCBI Taxonomy" id="67857"/>
    <lineage>
        <taxon>Bacteria</taxon>
        <taxon>Pseudomonadati</taxon>
        <taxon>Pseudomonadota</taxon>
        <taxon>Gammaproteobacteria</taxon>
        <taxon>Pasteurellales</taxon>
        <taxon>Pasteurellaceae</taxon>
        <taxon>Exercitatus</taxon>
    </lineage>
</organism>
<dbReference type="PANTHER" id="PTHR32196">
    <property type="entry name" value="ABC TRANSPORTER PERMEASE PROTEIN YPHD-RELATED-RELATED"/>
    <property type="match status" value="1"/>
</dbReference>
<evidence type="ECO:0000256" key="11">
    <source>
        <dbReference type="ARBA" id="ARBA00035686"/>
    </source>
</evidence>
<comment type="similarity">
    <text evidence="2">Belongs to the binding-protein-dependent transport system permease family. AraH/RbsC subfamily.</text>
</comment>
<comment type="function">
    <text evidence="10">Part of the binding-protein-dependent transport system for D-xylose. Probably responsible for the translocation of the substrate across the membrane.</text>
</comment>
<name>A0ABT6EPW8_9PAST</name>
<comment type="caution">
    <text evidence="13">The sequence shown here is derived from an EMBL/GenBank/DDBJ whole genome shotgun (WGS) entry which is preliminary data.</text>
</comment>
<keyword evidence="14" id="KW-1185">Reference proteome</keyword>
<sequence>MTKLKSINLQVYIMFIAIVVIMAFFFVATDGAYLSARNISNLLRQTSITGILAIGMIFVIISAEIDLSVGSMMGLLGGFAAIADVWWGWPLPLTVAVTLAAGVVFGTCTGWWVAYRKVPSFIVTLAGMLIFRGMLVGATNGTTVSPISKEMTVIGQGYLSDTTGMVLGIVAVVCFLLWGSYQRKARQNLNLSVPNAGKETMKYGLFAICVLGAIYLLNDYRGIPFPVLLLAVLAVAGMFIARKTAFGRHIYAIGGNIDAARLSGINVEKVKLIIFSINGFMVAIAGLILSARLGAGAPSAGQNAELDAIAACVIGGASLAGGVGSVFGVVIGALIIALLDNGMSMLDVPTFWQYIVKGTILLLAVWMDTMSKKKM</sequence>
<evidence type="ECO:0000256" key="10">
    <source>
        <dbReference type="ARBA" id="ARBA00035611"/>
    </source>
</evidence>
<keyword evidence="4" id="KW-1003">Cell membrane</keyword>
<evidence type="ECO:0000256" key="5">
    <source>
        <dbReference type="ARBA" id="ARBA00022519"/>
    </source>
</evidence>
<feature type="transmembrane region" description="Helical" evidence="12">
    <location>
        <begin position="42"/>
        <end position="62"/>
    </location>
</feature>
<evidence type="ECO:0000256" key="7">
    <source>
        <dbReference type="ARBA" id="ARBA00022692"/>
    </source>
</evidence>
<keyword evidence="5" id="KW-0997">Cell inner membrane</keyword>
<feature type="transmembrane region" description="Helical" evidence="12">
    <location>
        <begin position="223"/>
        <end position="241"/>
    </location>
</feature>
<feature type="transmembrane region" description="Helical" evidence="12">
    <location>
        <begin position="158"/>
        <end position="179"/>
    </location>
</feature>
<dbReference type="EMBL" id="JARQTX010000005">
    <property type="protein sequence ID" value="MDG2945598.1"/>
    <property type="molecule type" value="Genomic_DNA"/>
</dbReference>
<evidence type="ECO:0000256" key="9">
    <source>
        <dbReference type="ARBA" id="ARBA00023136"/>
    </source>
</evidence>
<keyword evidence="9 12" id="KW-0472">Membrane</keyword>
<evidence type="ECO:0000256" key="12">
    <source>
        <dbReference type="SAM" id="Phobius"/>
    </source>
</evidence>
<evidence type="ECO:0000256" key="2">
    <source>
        <dbReference type="ARBA" id="ARBA00007942"/>
    </source>
</evidence>
<keyword evidence="6" id="KW-0762">Sugar transport</keyword>
<evidence type="ECO:0000256" key="8">
    <source>
        <dbReference type="ARBA" id="ARBA00022989"/>
    </source>
</evidence>
<dbReference type="CDD" id="cd06579">
    <property type="entry name" value="TM_PBP1_transp_AraH_like"/>
    <property type="match status" value="1"/>
</dbReference>
<feature type="transmembrane region" description="Helical" evidence="12">
    <location>
        <begin position="308"/>
        <end position="339"/>
    </location>
</feature>
<keyword evidence="8 12" id="KW-1133">Transmembrane helix</keyword>
<evidence type="ECO:0000256" key="4">
    <source>
        <dbReference type="ARBA" id="ARBA00022475"/>
    </source>
</evidence>
<dbReference type="RefSeq" id="WP_317479977.1">
    <property type="nucleotide sequence ID" value="NZ_JARQTO010000007.1"/>
</dbReference>
<evidence type="ECO:0000256" key="6">
    <source>
        <dbReference type="ARBA" id="ARBA00022597"/>
    </source>
</evidence>
<reference evidence="13 14" key="1">
    <citation type="submission" date="2023-03" db="EMBL/GenBank/DDBJ databases">
        <title>Classification of Bisgaard taxon 6 and taxon 10 as Exercitatus varius gen. nov., spec. nov.</title>
        <authorList>
            <person name="Christensen H."/>
        </authorList>
    </citation>
    <scope>NUCLEOTIDE SEQUENCE [LARGE SCALE GENOMIC DNA]</scope>
    <source>
        <strain evidence="13 14">23350_01</strain>
    </source>
</reference>